<accession>V6YZZ6</accession>
<name>V6YZZ6_STRAG</name>
<keyword evidence="1" id="KW-0472">Membrane</keyword>
<keyword evidence="1" id="KW-1133">Transmembrane helix</keyword>
<proteinExistence type="predicted"/>
<evidence type="ECO:0000313" key="3">
    <source>
        <dbReference type="Proteomes" id="UP000018482"/>
    </source>
</evidence>
<comment type="caution">
    <text evidence="2">The sequence shown here is derived from an EMBL/GenBank/DDBJ whole genome shotgun (WGS) entry which is preliminary data.</text>
</comment>
<gene>
    <name evidence="2" type="ORF">SAG0136_02160</name>
</gene>
<keyword evidence="1" id="KW-0812">Transmembrane</keyword>
<protein>
    <submittedName>
        <fullName evidence="2">Uncharacterized protein</fullName>
    </submittedName>
</protein>
<evidence type="ECO:0000313" key="2">
    <source>
        <dbReference type="EMBL" id="ESV54083.1"/>
    </source>
</evidence>
<dbReference type="EMBL" id="ANQC01000033">
    <property type="protein sequence ID" value="ESV54083.1"/>
    <property type="molecule type" value="Genomic_DNA"/>
</dbReference>
<dbReference type="AlphaFoldDB" id="V6YZZ6"/>
<evidence type="ECO:0000256" key="1">
    <source>
        <dbReference type="SAM" id="Phobius"/>
    </source>
</evidence>
<reference evidence="2 3" key="1">
    <citation type="submission" date="2013-05" db="EMBL/GenBank/DDBJ databases">
        <authorList>
            <person name="Richards V.P."/>
            <person name="Durkin S.A.S."/>
            <person name="Kim M."/>
            <person name="Pavinski Bitar P.D."/>
            <person name="Stanhope M.J."/>
            <person name="Town C.D."/>
            <person name="Venter J.C."/>
        </authorList>
    </citation>
    <scope>NUCLEOTIDE SEQUENCE [LARGE SCALE GENOMIC DNA]</scope>
    <source>
        <strain evidence="2 3">LMG 14747</strain>
    </source>
</reference>
<sequence length="113" mass="13318">MEMDYVYIIFIVGIFLVIYAVYQATKSMLFVSKTYGYNYLIRFQKIEDILDVKANKQFHRKFRIVSHSSKGVYTVQSKWSDRELKENIIKEYRLDDNQVTVQSLQISGALGMV</sequence>
<dbReference type="Proteomes" id="UP000018482">
    <property type="component" value="Unassembled WGS sequence"/>
</dbReference>
<organism evidence="2 3">
    <name type="scientific">Streptococcus agalactiae LMG 14747</name>
    <dbReference type="NCBI Taxonomy" id="1154860"/>
    <lineage>
        <taxon>Bacteria</taxon>
        <taxon>Bacillati</taxon>
        <taxon>Bacillota</taxon>
        <taxon>Bacilli</taxon>
        <taxon>Lactobacillales</taxon>
        <taxon>Streptococcaceae</taxon>
        <taxon>Streptococcus</taxon>
    </lineage>
</organism>
<feature type="transmembrane region" description="Helical" evidence="1">
    <location>
        <begin position="6"/>
        <end position="22"/>
    </location>
</feature>